<protein>
    <recommendedName>
        <fullName evidence="5">Ornithine aminotransferase</fullName>
        <ecNumber evidence="5">2.6.1.13</ecNumber>
    </recommendedName>
</protein>
<dbReference type="InterPro" id="IPR015421">
    <property type="entry name" value="PyrdxlP-dep_Trfase_major"/>
</dbReference>
<evidence type="ECO:0000256" key="1">
    <source>
        <dbReference type="ARBA" id="ARBA00001933"/>
    </source>
</evidence>
<evidence type="ECO:0000313" key="6">
    <source>
        <dbReference type="EMBL" id="KAF9888506.1"/>
    </source>
</evidence>
<dbReference type="Proteomes" id="UP001194746">
    <property type="component" value="Unassembled WGS sequence"/>
</dbReference>
<comment type="pathway">
    <text evidence="5">Amino-acid biosynthesis; L-proline biosynthesis; L-glutamate 5-semialdehyde from L-ornithine: step 1/1.</text>
</comment>
<dbReference type="GO" id="GO:0004587">
    <property type="term" value="F:ornithine aminotransferase activity"/>
    <property type="evidence" value="ECO:0007669"/>
    <property type="project" value="UniProtKB-EC"/>
</dbReference>
<dbReference type="GO" id="GO:0010121">
    <property type="term" value="P:L-arginine catabolic process to proline via ornithine"/>
    <property type="evidence" value="ECO:0007669"/>
    <property type="project" value="TreeGrafter"/>
</dbReference>
<organism evidence="6 7">
    <name type="scientific">Aspergillus nanangensis</name>
    <dbReference type="NCBI Taxonomy" id="2582783"/>
    <lineage>
        <taxon>Eukaryota</taxon>
        <taxon>Fungi</taxon>
        <taxon>Dikarya</taxon>
        <taxon>Ascomycota</taxon>
        <taxon>Pezizomycotina</taxon>
        <taxon>Eurotiomycetes</taxon>
        <taxon>Eurotiomycetidae</taxon>
        <taxon>Eurotiales</taxon>
        <taxon>Aspergillaceae</taxon>
        <taxon>Aspergillus</taxon>
        <taxon>Aspergillus subgen. Circumdati</taxon>
    </lineage>
</organism>
<dbReference type="InterPro" id="IPR015422">
    <property type="entry name" value="PyrdxlP-dep_Trfase_small"/>
</dbReference>
<dbReference type="GO" id="GO:0005737">
    <property type="term" value="C:cytoplasm"/>
    <property type="evidence" value="ECO:0007669"/>
    <property type="project" value="TreeGrafter"/>
</dbReference>
<evidence type="ECO:0000256" key="4">
    <source>
        <dbReference type="RuleBase" id="RU003560"/>
    </source>
</evidence>
<dbReference type="EMBL" id="VCAU01000046">
    <property type="protein sequence ID" value="KAF9888506.1"/>
    <property type="molecule type" value="Genomic_DNA"/>
</dbReference>
<dbReference type="PANTHER" id="PTHR11986:SF18">
    <property type="entry name" value="ORNITHINE AMINOTRANSFERASE, MITOCHONDRIAL"/>
    <property type="match status" value="1"/>
</dbReference>
<gene>
    <name evidence="6" type="ORF">FE257_008613</name>
</gene>
<dbReference type="PANTHER" id="PTHR11986">
    <property type="entry name" value="AMINOTRANSFERASE CLASS III"/>
    <property type="match status" value="1"/>
</dbReference>
<evidence type="ECO:0000313" key="7">
    <source>
        <dbReference type="Proteomes" id="UP001194746"/>
    </source>
</evidence>
<reference evidence="6" key="2">
    <citation type="submission" date="2020-02" db="EMBL/GenBank/DDBJ databases">
        <authorList>
            <person name="Gilchrist C.L.M."/>
            <person name="Chooi Y.-H."/>
        </authorList>
    </citation>
    <scope>NUCLEOTIDE SEQUENCE</scope>
    <source>
        <strain evidence="6">MST-FP2251</strain>
    </source>
</reference>
<keyword evidence="7" id="KW-1185">Reference proteome</keyword>
<dbReference type="InterPro" id="IPR005814">
    <property type="entry name" value="Aminotrans_3"/>
</dbReference>
<accession>A0AAD4GTD2</accession>
<dbReference type="GO" id="GO:0019544">
    <property type="term" value="P:L-arginine catabolic process to L-glutamate"/>
    <property type="evidence" value="ECO:0007669"/>
    <property type="project" value="TreeGrafter"/>
</dbReference>
<comment type="caution">
    <text evidence="6">The sequence shown here is derived from an EMBL/GenBank/DDBJ whole genome shotgun (WGS) entry which is preliminary data.</text>
</comment>
<dbReference type="GO" id="GO:0030170">
    <property type="term" value="F:pyridoxal phosphate binding"/>
    <property type="evidence" value="ECO:0007669"/>
    <property type="project" value="InterPro"/>
</dbReference>
<dbReference type="InterPro" id="IPR050103">
    <property type="entry name" value="Class-III_PLP-dep_AT"/>
</dbReference>
<dbReference type="Gene3D" id="3.40.640.10">
    <property type="entry name" value="Type I PLP-dependent aspartate aminotransferase-like (Major domain)"/>
    <property type="match status" value="1"/>
</dbReference>
<proteinExistence type="inferred from homology"/>
<sequence length="442" mass="48728">MDTNAPRHTISNRSIQLLELERQYIVGGFEPVPLMFERGKGSRLWDVDGKEYIDFISMFSATNHGHCHPHIAKKVTEQMEKLWVANLASHNASYGPFAEMMCKRFGYDKMIAMTSGTEAADTACKLARKWGIQIKGIAAENLLILGVGQSYHGLGSGVWGLMDGTNKRTEYGLDSQVYMNVNPSTGESLHYLDLDAMRRCFNSHHGRIAAVIMECFHGVARSVEEEKAYARGVYDLCREYGVLFIADEVRQGAGKTGKFLSYQHLGNDCKPDIVTMGKSISGGFYPASFILGTDTVMTLVKSYEMASTFAFTPLAIAAATAAVEVIDSDNLISRGIKLGERWKAIVSGWNHPKVSYVASLGAESNLFLHCDSGNRLAALCMHKGLFVYPRADGLRISFALNMAMEDLERGAEIIRESLDELDLPGEVVGEDFYANLRPATGK</sequence>
<name>A0AAD4GTD2_ASPNN</name>
<dbReference type="AlphaFoldDB" id="A0AAD4GTD2"/>
<reference evidence="6" key="1">
    <citation type="journal article" date="2019" name="Beilstein J. Org. Chem.">
        <title>Nanangenines: drimane sesquiterpenoids as the dominant metabolite cohort of a novel Australian fungus, Aspergillus nanangensis.</title>
        <authorList>
            <person name="Lacey H.J."/>
            <person name="Gilchrist C.L.M."/>
            <person name="Crombie A."/>
            <person name="Kalaitzis J.A."/>
            <person name="Vuong D."/>
            <person name="Rutledge P.J."/>
            <person name="Turner P."/>
            <person name="Pitt J.I."/>
            <person name="Lacey E."/>
            <person name="Chooi Y.H."/>
            <person name="Piggott A.M."/>
        </authorList>
    </citation>
    <scope>NUCLEOTIDE SEQUENCE</scope>
    <source>
        <strain evidence="6">MST-FP2251</strain>
    </source>
</reference>
<dbReference type="Pfam" id="PF00202">
    <property type="entry name" value="Aminotran_3"/>
    <property type="match status" value="1"/>
</dbReference>
<keyword evidence="5" id="KW-0808">Transferase</keyword>
<keyword evidence="3 4" id="KW-0663">Pyridoxal phosphate</keyword>
<comment type="catalytic activity">
    <reaction evidence="5">
        <text>a 2-oxocarboxylate + L-ornithine = L-glutamate 5-semialdehyde + an L-alpha-amino acid</text>
        <dbReference type="Rhea" id="RHEA:13877"/>
        <dbReference type="ChEBI" id="CHEBI:35179"/>
        <dbReference type="ChEBI" id="CHEBI:46911"/>
        <dbReference type="ChEBI" id="CHEBI:58066"/>
        <dbReference type="ChEBI" id="CHEBI:59869"/>
        <dbReference type="EC" id="2.6.1.13"/>
    </reaction>
</comment>
<comment type="similarity">
    <text evidence="2 4">Belongs to the class-III pyridoxal-phosphate-dependent aminotransferase family.</text>
</comment>
<dbReference type="GO" id="GO:0042802">
    <property type="term" value="F:identical protein binding"/>
    <property type="evidence" value="ECO:0007669"/>
    <property type="project" value="TreeGrafter"/>
</dbReference>
<keyword evidence="5" id="KW-0032">Aminotransferase</keyword>
<comment type="cofactor">
    <cofactor evidence="1 5">
        <name>pyridoxal 5'-phosphate</name>
        <dbReference type="ChEBI" id="CHEBI:597326"/>
    </cofactor>
</comment>
<evidence type="ECO:0000256" key="3">
    <source>
        <dbReference type="ARBA" id="ARBA00022898"/>
    </source>
</evidence>
<evidence type="ECO:0000256" key="5">
    <source>
        <dbReference type="RuleBase" id="RU365036"/>
    </source>
</evidence>
<dbReference type="Gene3D" id="3.90.1150.10">
    <property type="entry name" value="Aspartate Aminotransferase, domain 1"/>
    <property type="match status" value="1"/>
</dbReference>
<evidence type="ECO:0000256" key="2">
    <source>
        <dbReference type="ARBA" id="ARBA00008954"/>
    </source>
</evidence>
<dbReference type="EC" id="2.6.1.13" evidence="5"/>
<dbReference type="SUPFAM" id="SSF53383">
    <property type="entry name" value="PLP-dependent transferases"/>
    <property type="match status" value="1"/>
</dbReference>
<dbReference type="InterPro" id="IPR015424">
    <property type="entry name" value="PyrdxlP-dep_Trfase"/>
</dbReference>